<accession>A0A6C0H8X1</accession>
<protein>
    <recommendedName>
        <fullName evidence="1">PRORP domain-containing protein</fullName>
    </recommendedName>
</protein>
<sequence>MLAYKLYYLLCTHNYDEIEKIIKELDIENILLNNGIILSLDNGITLPLDNSILSNLLLYYIKITNNIMINHIYTNYNLMKRDYLKLIKYYFDNNFDNYLFLVINKINLNNLTNTDLDYLINNKIFKILYYLENLFLTTKIINNNLNHNKLKLIYINDNNKYLLLLQNNMKKHILINLIKFYEKYSTYDYIIDAGNILYSDKGNLTMESINGLIKILNNTVNNLIIIHPKHIKNNLIQKYILQNYKYYITPISYDDDIFILWFFFKSLSKCNIISNDKFKNYNFILKLNTDYNLLLQQIINYSISNYELNNKHTYSNCIQIIDNHIYIPNIENSFSIFNL</sequence>
<dbReference type="AlphaFoldDB" id="A0A6C0H8X1"/>
<dbReference type="Gene3D" id="3.40.50.11980">
    <property type="match status" value="1"/>
</dbReference>
<name>A0A6C0H8X1_9ZZZZ</name>
<dbReference type="EMBL" id="MN739899">
    <property type="protein sequence ID" value="QHT76666.1"/>
    <property type="molecule type" value="Genomic_DNA"/>
</dbReference>
<evidence type="ECO:0000259" key="1">
    <source>
        <dbReference type="Pfam" id="PF16953"/>
    </source>
</evidence>
<reference evidence="2" key="1">
    <citation type="journal article" date="2020" name="Nature">
        <title>Giant virus diversity and host interactions through global metagenomics.</title>
        <authorList>
            <person name="Schulz F."/>
            <person name="Roux S."/>
            <person name="Paez-Espino D."/>
            <person name="Jungbluth S."/>
            <person name="Walsh D.A."/>
            <person name="Denef V.J."/>
            <person name="McMahon K.D."/>
            <person name="Konstantinidis K.T."/>
            <person name="Eloe-Fadrosh E.A."/>
            <person name="Kyrpides N.C."/>
            <person name="Woyke T."/>
        </authorList>
    </citation>
    <scope>NUCLEOTIDE SEQUENCE</scope>
    <source>
        <strain evidence="2">GVMAG-M-3300023179-82</strain>
    </source>
</reference>
<feature type="domain" description="PRORP" evidence="1">
    <location>
        <begin position="178"/>
        <end position="293"/>
    </location>
</feature>
<organism evidence="2">
    <name type="scientific">viral metagenome</name>
    <dbReference type="NCBI Taxonomy" id="1070528"/>
    <lineage>
        <taxon>unclassified sequences</taxon>
        <taxon>metagenomes</taxon>
        <taxon>organismal metagenomes</taxon>
    </lineage>
</organism>
<dbReference type="InterPro" id="IPR031595">
    <property type="entry name" value="PRORP_C"/>
</dbReference>
<proteinExistence type="predicted"/>
<evidence type="ECO:0000313" key="2">
    <source>
        <dbReference type="EMBL" id="QHT76666.1"/>
    </source>
</evidence>
<dbReference type="Pfam" id="PF16953">
    <property type="entry name" value="PRORP"/>
    <property type="match status" value="1"/>
</dbReference>